<dbReference type="RefSeq" id="WP_099325562.1">
    <property type="nucleotide sequence ID" value="NZ_LT934425.1"/>
</dbReference>
<proteinExistence type="predicted"/>
<sequence>MFLIHPLGLIASGVLLVALSPPEIQKKLLITLGKVDSMYCGWKIYPKSVGLKLLRRGRVTKYLFLKKIRL</sequence>
<protein>
    <submittedName>
        <fullName evidence="1">Uncharacterized protein</fullName>
    </submittedName>
</protein>
<evidence type="ECO:0000313" key="2">
    <source>
        <dbReference type="Proteomes" id="UP000221734"/>
    </source>
</evidence>
<name>A0A2C9CG76_KUEST</name>
<dbReference type="Proteomes" id="UP000221734">
    <property type="component" value="Chromosome Kuenenia_stuttgartiensis_MBR1"/>
</dbReference>
<accession>A0A2C9CG76</accession>
<reference evidence="2" key="1">
    <citation type="submission" date="2017-10" db="EMBL/GenBank/DDBJ databases">
        <authorList>
            <person name="Frank J."/>
        </authorList>
    </citation>
    <scope>NUCLEOTIDE SEQUENCE [LARGE SCALE GENOMIC DNA]</scope>
</reference>
<dbReference type="EMBL" id="LT934425">
    <property type="protein sequence ID" value="SOH04899.1"/>
    <property type="molecule type" value="Genomic_DNA"/>
</dbReference>
<keyword evidence="2" id="KW-1185">Reference proteome</keyword>
<dbReference type="AlphaFoldDB" id="A0A2C9CG76"/>
<dbReference type="KEGG" id="kst:KSMBR1_2411"/>
<organism evidence="1 2">
    <name type="scientific">Kuenenia stuttgartiensis</name>
    <dbReference type="NCBI Taxonomy" id="174633"/>
    <lineage>
        <taxon>Bacteria</taxon>
        <taxon>Pseudomonadati</taxon>
        <taxon>Planctomycetota</taxon>
        <taxon>Candidatus Brocadiia</taxon>
        <taxon>Candidatus Brocadiales</taxon>
        <taxon>Candidatus Brocadiaceae</taxon>
        <taxon>Candidatus Kuenenia</taxon>
    </lineage>
</organism>
<evidence type="ECO:0000313" key="1">
    <source>
        <dbReference type="EMBL" id="SOH04899.1"/>
    </source>
</evidence>
<gene>
    <name evidence="1" type="ORF">KSMBR1_2411</name>
</gene>